<accession>A0A5Q2VBH3</accession>
<evidence type="ECO:0000313" key="2">
    <source>
        <dbReference type="EMBL" id="QGH61490.1"/>
    </source>
</evidence>
<sequence>MTLCCAGCFHDSAIIQLIGLEHTNNRCGHCRADNAFTINPERLSQFFEPFLGIVIEDVNGTFLSDILQDIFNIFSDNVINTKKLLGDILDEEYTIKKYRLREDYQDHLNKWEEFKKEIKYKNRFFPQNSIYSSLFDVRDGNADADFFQIIEQLKVNYNAGEFFYRARIHDEPLDKNKMGKPPEGNATAGRANPVGISYLYLADKEATCVAEVRPNNTSVIYISKLILKHDVYLIDLTAPRKKTSICSFDEGRFNNVISILKLLETLSKELSKPVKPESSSIDYIPTQFLCEFLKSFSKCDGIIFESSFGSGKNFVFYDDEAFTIEDPVANKITGITHLFEPT</sequence>
<reference evidence="2 3" key="1">
    <citation type="submission" date="2019-11" db="EMBL/GenBank/DDBJ databases">
        <title>The Phosphoenolpyruvate Phosphotransferase System Regulates Serratia proteamaculans 336X Biofilm Formation and Wheat Roots colonization.</title>
        <authorList>
            <person name="Liu F."/>
        </authorList>
    </citation>
    <scope>NUCLEOTIDE SEQUENCE [LARGE SCALE GENOMIC DNA]</scope>
    <source>
        <strain evidence="2 3">336X</strain>
    </source>
</reference>
<proteinExistence type="predicted"/>
<evidence type="ECO:0000259" key="1">
    <source>
        <dbReference type="SMART" id="SM00953"/>
    </source>
</evidence>
<name>A0A5Q2VBH3_SERPR</name>
<evidence type="ECO:0000313" key="3">
    <source>
        <dbReference type="Proteomes" id="UP000381260"/>
    </source>
</evidence>
<gene>
    <name evidence="2" type="ORF">GHV41_11885</name>
</gene>
<dbReference type="Proteomes" id="UP000381260">
    <property type="component" value="Chromosome"/>
</dbReference>
<dbReference type="EMBL" id="CP045913">
    <property type="protein sequence ID" value="QGH61490.1"/>
    <property type="molecule type" value="Genomic_DNA"/>
</dbReference>
<organism evidence="2 3">
    <name type="scientific">Serratia proteamaculans</name>
    <dbReference type="NCBI Taxonomy" id="28151"/>
    <lineage>
        <taxon>Bacteria</taxon>
        <taxon>Pseudomonadati</taxon>
        <taxon>Pseudomonadota</taxon>
        <taxon>Gammaproteobacteria</taxon>
        <taxon>Enterobacterales</taxon>
        <taxon>Yersiniaceae</taxon>
        <taxon>Serratia</taxon>
    </lineage>
</organism>
<protein>
    <submittedName>
        <fullName evidence="2">RES domain-containing protein</fullName>
    </submittedName>
</protein>
<dbReference type="AlphaFoldDB" id="A0A5Q2VBH3"/>
<dbReference type="InterPro" id="IPR014914">
    <property type="entry name" value="RES_dom"/>
</dbReference>
<dbReference type="Pfam" id="PF08808">
    <property type="entry name" value="RES"/>
    <property type="match status" value="1"/>
</dbReference>
<dbReference type="SMART" id="SM00953">
    <property type="entry name" value="RES"/>
    <property type="match status" value="1"/>
</dbReference>
<dbReference type="RefSeq" id="WP_153858654.1">
    <property type="nucleotide sequence ID" value="NZ_CP045913.1"/>
</dbReference>
<feature type="domain" description="RES" evidence="1">
    <location>
        <begin position="174"/>
        <end position="328"/>
    </location>
</feature>